<comment type="caution">
    <text evidence="1">The sequence shown here is derived from an EMBL/GenBank/DDBJ whole genome shotgun (WGS) entry which is preliminary data.</text>
</comment>
<name>A0ABT8WMB5_9FLAO</name>
<dbReference type="EMBL" id="JAUOEL010000002">
    <property type="protein sequence ID" value="MDO5974258.1"/>
    <property type="molecule type" value="Genomic_DNA"/>
</dbReference>
<accession>A0ABT8WMB5</accession>
<dbReference type="RefSeq" id="WP_303301393.1">
    <property type="nucleotide sequence ID" value="NZ_BAABDA010000051.1"/>
</dbReference>
<gene>
    <name evidence="1" type="ORF">Q4Q40_08685</name>
</gene>
<sequence length="70" mass="8230">MKSELQLIRIAEMHDDDNVANTSMKILQEKFDPTYKWCQDCDGLVVKEKECCINNILKEEKPNPKVDCLW</sequence>
<protein>
    <submittedName>
        <fullName evidence="1">Uncharacterized protein</fullName>
    </submittedName>
</protein>
<proteinExistence type="predicted"/>
<evidence type="ECO:0000313" key="1">
    <source>
        <dbReference type="EMBL" id="MDO5974258.1"/>
    </source>
</evidence>
<dbReference type="Proteomes" id="UP001176806">
    <property type="component" value="Unassembled WGS sequence"/>
</dbReference>
<keyword evidence="2" id="KW-1185">Reference proteome</keyword>
<reference evidence="1" key="1">
    <citation type="submission" date="2023-07" db="EMBL/GenBank/DDBJ databases">
        <title>Two novel species in the genus Flavivirga.</title>
        <authorList>
            <person name="Kwon K."/>
        </authorList>
    </citation>
    <scope>NUCLEOTIDE SEQUENCE</scope>
    <source>
        <strain evidence="1">KACC 14158</strain>
    </source>
</reference>
<evidence type="ECO:0000313" key="2">
    <source>
        <dbReference type="Proteomes" id="UP001176806"/>
    </source>
</evidence>
<organism evidence="1 2">
    <name type="scientific">Flavivirga jejuensis</name>
    <dbReference type="NCBI Taxonomy" id="870487"/>
    <lineage>
        <taxon>Bacteria</taxon>
        <taxon>Pseudomonadati</taxon>
        <taxon>Bacteroidota</taxon>
        <taxon>Flavobacteriia</taxon>
        <taxon>Flavobacteriales</taxon>
        <taxon>Flavobacteriaceae</taxon>
        <taxon>Flavivirga</taxon>
    </lineage>
</organism>